<keyword evidence="2" id="KW-1133">Transmembrane helix</keyword>
<reference evidence="4" key="1">
    <citation type="submission" date="2022-10" db="EMBL/GenBank/DDBJ databases">
        <title>Culturing micro-colonial fungi from biological soil crusts in the Mojave desert and describing Neophaeococcomyces mojavensis, and introducing the new genera and species Taxawa tesnikishii.</title>
        <authorList>
            <person name="Kurbessoian T."/>
            <person name="Stajich J.E."/>
        </authorList>
    </citation>
    <scope>NUCLEOTIDE SEQUENCE</scope>
    <source>
        <strain evidence="4">TK_1</strain>
    </source>
</reference>
<evidence type="ECO:0000256" key="3">
    <source>
        <dbReference type="SAM" id="SignalP"/>
    </source>
</evidence>
<keyword evidence="2" id="KW-0472">Membrane</keyword>
<gene>
    <name evidence="4" type="ORF">H2201_006461</name>
</gene>
<evidence type="ECO:0008006" key="6">
    <source>
        <dbReference type="Google" id="ProtNLM"/>
    </source>
</evidence>
<dbReference type="EMBL" id="JAPDRL010000056">
    <property type="protein sequence ID" value="KAJ9661605.1"/>
    <property type="molecule type" value="Genomic_DNA"/>
</dbReference>
<keyword evidence="5" id="KW-1185">Reference proteome</keyword>
<feature type="signal peptide" evidence="3">
    <location>
        <begin position="1"/>
        <end position="20"/>
    </location>
</feature>
<feature type="compositionally biased region" description="Basic and acidic residues" evidence="1">
    <location>
        <begin position="194"/>
        <end position="204"/>
    </location>
</feature>
<feature type="compositionally biased region" description="Low complexity" evidence="1">
    <location>
        <begin position="83"/>
        <end position="94"/>
    </location>
</feature>
<dbReference type="Proteomes" id="UP001172684">
    <property type="component" value="Unassembled WGS sequence"/>
</dbReference>
<sequence>MKYNTLLLALSCLFPLLALADDTTVFATTTVTVAAATTTAVLEQQQAPAATTTAALTSAQPVPVDGHGTGDETSNVEPGGLGSSSSDEAGASGKDTGAFSISKGGIAAIIAVVVIVAVFGIASVILFYLAKKRQWEVRKSISRFSRRLTGRTDAARANRQSRRTGVRMASPPAAARNNGERDLEKGKASVAATDKGRLPHDKGKNVMSSFSVETPVVKSWKNKLFSSGK</sequence>
<feature type="region of interest" description="Disordered" evidence="1">
    <location>
        <begin position="150"/>
        <end position="206"/>
    </location>
</feature>
<evidence type="ECO:0000313" key="5">
    <source>
        <dbReference type="Proteomes" id="UP001172684"/>
    </source>
</evidence>
<evidence type="ECO:0000313" key="4">
    <source>
        <dbReference type="EMBL" id="KAJ9661605.1"/>
    </source>
</evidence>
<keyword evidence="2" id="KW-0812">Transmembrane</keyword>
<name>A0ABQ9NM51_9PEZI</name>
<keyword evidence="3" id="KW-0732">Signal</keyword>
<evidence type="ECO:0000256" key="2">
    <source>
        <dbReference type="SAM" id="Phobius"/>
    </source>
</evidence>
<feature type="chain" id="PRO_5047520808" description="Mid2 domain-containing protein" evidence="3">
    <location>
        <begin position="21"/>
        <end position="229"/>
    </location>
</feature>
<evidence type="ECO:0000256" key="1">
    <source>
        <dbReference type="SAM" id="MobiDB-lite"/>
    </source>
</evidence>
<feature type="transmembrane region" description="Helical" evidence="2">
    <location>
        <begin position="106"/>
        <end position="130"/>
    </location>
</feature>
<accession>A0ABQ9NM51</accession>
<protein>
    <recommendedName>
        <fullName evidence="6">Mid2 domain-containing protein</fullName>
    </recommendedName>
</protein>
<organism evidence="4 5">
    <name type="scientific">Coniosporium apollinis</name>
    <dbReference type="NCBI Taxonomy" id="61459"/>
    <lineage>
        <taxon>Eukaryota</taxon>
        <taxon>Fungi</taxon>
        <taxon>Dikarya</taxon>
        <taxon>Ascomycota</taxon>
        <taxon>Pezizomycotina</taxon>
        <taxon>Dothideomycetes</taxon>
        <taxon>Dothideomycetes incertae sedis</taxon>
        <taxon>Coniosporium</taxon>
    </lineage>
</organism>
<feature type="region of interest" description="Disordered" evidence="1">
    <location>
        <begin position="58"/>
        <end position="94"/>
    </location>
</feature>
<feature type="compositionally biased region" description="Basic and acidic residues" evidence="1">
    <location>
        <begin position="178"/>
        <end position="187"/>
    </location>
</feature>
<comment type="caution">
    <text evidence="4">The sequence shown here is derived from an EMBL/GenBank/DDBJ whole genome shotgun (WGS) entry which is preliminary data.</text>
</comment>
<proteinExistence type="predicted"/>